<reference evidence="3 4" key="1">
    <citation type="journal article" date="2016" name="Microbes Environ.">
        <title>Phylogenetically diverse aerobic anoxygenic phototrophic bacteria isolated from epilithic biofilms in Tama river, Japan.</title>
        <authorList>
            <person name="Hirose S."/>
            <person name="Matsuura K."/>
            <person name="Haruta S."/>
        </authorList>
    </citation>
    <scope>NUCLEOTIDE SEQUENCE [LARGE SCALE GENOMIC DNA]</scope>
    <source>
        <strain evidence="3 4">S08</strain>
    </source>
</reference>
<dbReference type="InterPro" id="IPR011613">
    <property type="entry name" value="GH15-like"/>
</dbReference>
<dbReference type="InterPro" id="IPR008928">
    <property type="entry name" value="6-hairpin_glycosidase_sf"/>
</dbReference>
<keyword evidence="4" id="KW-1185">Reference proteome</keyword>
<sequence length="598" mass="66091">MQPLDLAVIGNCAVAALITPNARHEWFCFPRLDAEPVFNALLGGKDPARGFMDIVLRDQVDARQRYLRNTAVVETLLTDAAGGVVRVIDLAPRFRRFGRMYRPPMLVRRIEPVAGRPRIAIRVRPSFDHGADPGRHSIGSNHIRYFSADTVLRLTTDAPLTYVAQEAEFALDRPVSLVLGADESLPESPDTVARNTIAETESYWLEWVRGLNLPFDWQDAVIRAAITLKLCSFEDTGGIVAALTTSIPEAPGSGRTWDYRFCWLRDAFFTVGALNRLNATRTMEGFLRFIMDSVPDGSNGPIPPLFPIAPGTEVAERIATALPGFRGDGPVRIGNAAVTQVQNDSYGAIVMTATQMFWDQRLSRPGDLALYRQLADIGRHAERAAFEPDAGLWEYRGRAAAHTHSAAMCWAALDRLGAIAARLGLGAEAQEWEHRADGLRQRILVAATDHGGGWISGVLSGDPVADASTFLLPEVGLIRATDPMFLRTVEVLEQRLVRDGIVLRYDHADDFGTPEVGFLVCTFWYIDTLARIGRRDEARALFERALAWRNHVGLLAEDVHPATGALWGNFPQTYSQVGLILSAMRLSRSWEEGLWRAS</sequence>
<dbReference type="PANTHER" id="PTHR31616">
    <property type="entry name" value="TREHALASE"/>
    <property type="match status" value="1"/>
</dbReference>
<proteinExistence type="predicted"/>
<accession>A0ABM7Y647</accession>
<dbReference type="Pfam" id="PF00723">
    <property type="entry name" value="Glyco_hydro_15"/>
    <property type="match status" value="1"/>
</dbReference>
<dbReference type="RefSeq" id="WP_244407645.1">
    <property type="nucleotide sequence ID" value="NZ_AP025637.1"/>
</dbReference>
<feature type="domain" description="GH15-like" evidence="1">
    <location>
        <begin position="218"/>
        <end position="580"/>
    </location>
</feature>
<dbReference type="PANTHER" id="PTHR31616:SF0">
    <property type="entry name" value="GLUCAN 1,4-ALPHA-GLUCOSIDASE"/>
    <property type="match status" value="1"/>
</dbReference>
<name>A0ABM7Y647_9PROT</name>
<evidence type="ECO:0000313" key="3">
    <source>
        <dbReference type="EMBL" id="BDG73416.1"/>
    </source>
</evidence>
<dbReference type="InterPro" id="IPR012341">
    <property type="entry name" value="6hp_glycosidase-like_sf"/>
</dbReference>
<evidence type="ECO:0000259" key="2">
    <source>
        <dbReference type="Pfam" id="PF19291"/>
    </source>
</evidence>
<dbReference type="Proteomes" id="UP000831327">
    <property type="component" value="Chromosome"/>
</dbReference>
<evidence type="ECO:0000313" key="4">
    <source>
        <dbReference type="Proteomes" id="UP000831327"/>
    </source>
</evidence>
<dbReference type="InterPro" id="IPR045582">
    <property type="entry name" value="Trehalase-like_N"/>
</dbReference>
<protein>
    <submittedName>
        <fullName evidence="3">Glucoamylase</fullName>
    </submittedName>
</protein>
<gene>
    <name evidence="3" type="ORF">Rmf_33450</name>
</gene>
<evidence type="ECO:0000259" key="1">
    <source>
        <dbReference type="Pfam" id="PF00723"/>
    </source>
</evidence>
<dbReference type="Gene3D" id="1.50.10.10">
    <property type="match status" value="1"/>
</dbReference>
<dbReference type="EMBL" id="AP025637">
    <property type="protein sequence ID" value="BDG73416.1"/>
    <property type="molecule type" value="Genomic_DNA"/>
</dbReference>
<dbReference type="Pfam" id="PF19291">
    <property type="entry name" value="TREH_N"/>
    <property type="match status" value="1"/>
</dbReference>
<organism evidence="3 4">
    <name type="scientific">Roseomonas fluvialis</name>
    <dbReference type="NCBI Taxonomy" id="1750527"/>
    <lineage>
        <taxon>Bacteria</taxon>
        <taxon>Pseudomonadati</taxon>
        <taxon>Pseudomonadota</taxon>
        <taxon>Alphaproteobacteria</taxon>
        <taxon>Acetobacterales</taxon>
        <taxon>Roseomonadaceae</taxon>
        <taxon>Roseomonas</taxon>
    </lineage>
</organism>
<feature type="domain" description="Trehalase-like N-terminal" evidence="2">
    <location>
        <begin position="6"/>
        <end position="79"/>
    </location>
</feature>
<dbReference type="SUPFAM" id="SSF48208">
    <property type="entry name" value="Six-hairpin glycosidases"/>
    <property type="match status" value="1"/>
</dbReference>